<evidence type="ECO:0000313" key="17">
    <source>
        <dbReference type="Proteomes" id="UP000295292"/>
    </source>
</evidence>
<comment type="catalytic activity">
    <reaction evidence="5 15">
        <text>L-phenylalanyl-tRNA(Phe) + an N-terminal L-alpha-aminoacyl-[protein] = an N-terminal L-phenylalanyl-L-alpha-aminoacyl-[protein] + tRNA(Phe)</text>
        <dbReference type="Rhea" id="RHEA:43632"/>
        <dbReference type="Rhea" id="RHEA-COMP:9668"/>
        <dbReference type="Rhea" id="RHEA-COMP:9699"/>
        <dbReference type="Rhea" id="RHEA-COMP:10636"/>
        <dbReference type="Rhea" id="RHEA-COMP:10637"/>
        <dbReference type="ChEBI" id="CHEBI:78442"/>
        <dbReference type="ChEBI" id="CHEBI:78531"/>
        <dbReference type="ChEBI" id="CHEBI:78597"/>
        <dbReference type="ChEBI" id="CHEBI:83561"/>
        <dbReference type="EC" id="2.3.2.6"/>
    </reaction>
</comment>
<comment type="caution">
    <text evidence="16">The sequence shown here is derived from an EMBL/GenBank/DDBJ whole genome shotgun (WGS) entry which is preliminary data.</text>
</comment>
<evidence type="ECO:0000256" key="5">
    <source>
        <dbReference type="ARBA" id="ARBA00050607"/>
    </source>
</evidence>
<dbReference type="EC" id="2.3.2.6" evidence="10 15"/>
<dbReference type="HAMAP" id="MF_00688">
    <property type="entry name" value="Leu_Phe_trans"/>
    <property type="match status" value="1"/>
</dbReference>
<dbReference type="AlphaFoldDB" id="A0A4R6WAR6"/>
<evidence type="ECO:0000256" key="3">
    <source>
        <dbReference type="ARBA" id="ARBA00022679"/>
    </source>
</evidence>
<evidence type="ECO:0000256" key="11">
    <source>
        <dbReference type="ARBA" id="ARBA00074372"/>
    </source>
</evidence>
<accession>A0A4R6WAR6</accession>
<dbReference type="GO" id="GO:0030163">
    <property type="term" value="P:protein catabolic process"/>
    <property type="evidence" value="ECO:0007669"/>
    <property type="project" value="UniProtKB-UniRule"/>
</dbReference>
<comment type="catalytic activity">
    <reaction evidence="7 15">
        <text>N-terminal L-lysyl-[protein] + L-leucyl-tRNA(Leu) = N-terminal L-leucyl-L-lysyl-[protein] + tRNA(Leu) + H(+)</text>
        <dbReference type="Rhea" id="RHEA:12340"/>
        <dbReference type="Rhea" id="RHEA-COMP:9613"/>
        <dbReference type="Rhea" id="RHEA-COMP:9622"/>
        <dbReference type="Rhea" id="RHEA-COMP:12670"/>
        <dbReference type="Rhea" id="RHEA-COMP:12671"/>
        <dbReference type="ChEBI" id="CHEBI:15378"/>
        <dbReference type="ChEBI" id="CHEBI:65249"/>
        <dbReference type="ChEBI" id="CHEBI:78442"/>
        <dbReference type="ChEBI" id="CHEBI:78494"/>
        <dbReference type="ChEBI" id="CHEBI:133043"/>
        <dbReference type="EC" id="2.3.2.6"/>
    </reaction>
</comment>
<dbReference type="SUPFAM" id="SSF55729">
    <property type="entry name" value="Acyl-CoA N-acyltransferases (Nat)"/>
    <property type="match status" value="1"/>
</dbReference>
<keyword evidence="3 15" id="KW-0808">Transferase</keyword>
<comment type="subcellular location">
    <subcellularLocation>
        <location evidence="1 15">Cytoplasm</location>
    </subcellularLocation>
</comment>
<comment type="catalytic activity">
    <reaction evidence="6 15">
        <text>N-terminal L-arginyl-[protein] + L-leucyl-tRNA(Leu) = N-terminal L-leucyl-L-arginyl-[protein] + tRNA(Leu) + H(+)</text>
        <dbReference type="Rhea" id="RHEA:50416"/>
        <dbReference type="Rhea" id="RHEA-COMP:9613"/>
        <dbReference type="Rhea" id="RHEA-COMP:9622"/>
        <dbReference type="Rhea" id="RHEA-COMP:12672"/>
        <dbReference type="Rhea" id="RHEA-COMP:12673"/>
        <dbReference type="ChEBI" id="CHEBI:15378"/>
        <dbReference type="ChEBI" id="CHEBI:64719"/>
        <dbReference type="ChEBI" id="CHEBI:78442"/>
        <dbReference type="ChEBI" id="CHEBI:78494"/>
        <dbReference type="ChEBI" id="CHEBI:133044"/>
        <dbReference type="EC" id="2.3.2.6"/>
    </reaction>
</comment>
<gene>
    <name evidence="15" type="primary">aat</name>
    <name evidence="16" type="ORF">CLV99_3036</name>
</gene>
<proteinExistence type="inferred from homology"/>
<protein>
    <recommendedName>
        <fullName evidence="11 15">Leucyl/phenylalanyl-tRNA--protein transferase</fullName>
        <ecNumber evidence="10 15">2.3.2.6</ecNumber>
    </recommendedName>
    <alternativeName>
        <fullName evidence="12 15">L/F-transferase</fullName>
    </alternativeName>
    <alternativeName>
        <fullName evidence="13 15">Leucyltransferase</fullName>
    </alternativeName>
    <alternativeName>
        <fullName evidence="14 15">Phenyalanyltransferase</fullName>
    </alternativeName>
</protein>
<dbReference type="Pfam" id="PF03588">
    <property type="entry name" value="Leu_Phe_trans"/>
    <property type="match status" value="1"/>
</dbReference>
<evidence type="ECO:0000256" key="6">
    <source>
        <dbReference type="ARBA" id="ARBA00050652"/>
    </source>
</evidence>
<dbReference type="Proteomes" id="UP000295292">
    <property type="component" value="Unassembled WGS sequence"/>
</dbReference>
<keyword evidence="4 15" id="KW-0012">Acyltransferase</keyword>
<dbReference type="Gene3D" id="3.40.630.70">
    <property type="entry name" value="Leucyl/phenylalanyl-tRNA-protein transferase, C-terminal domain"/>
    <property type="match status" value="1"/>
</dbReference>
<name>A0A4R6WAR6_9SPHI</name>
<dbReference type="InterPro" id="IPR004616">
    <property type="entry name" value="Leu/Phe-tRNA_Trfase"/>
</dbReference>
<dbReference type="OrthoDB" id="9790282at2"/>
<comment type="similarity">
    <text evidence="9 15">Belongs to the L/F-transferase family.</text>
</comment>
<reference evidence="16 17" key="1">
    <citation type="submission" date="2019-03" db="EMBL/GenBank/DDBJ databases">
        <title>Genomic Encyclopedia of Archaeal and Bacterial Type Strains, Phase II (KMG-II): from individual species to whole genera.</title>
        <authorList>
            <person name="Goeker M."/>
        </authorList>
    </citation>
    <scope>NUCLEOTIDE SEQUENCE [LARGE SCALE GENOMIC DNA]</scope>
    <source>
        <strain evidence="16 17">DSM 28353</strain>
    </source>
</reference>
<dbReference type="FunFam" id="3.30.70.3550:FF:000001">
    <property type="entry name" value="Leucyl/phenylalanyl-tRNA--protein transferase"/>
    <property type="match status" value="1"/>
</dbReference>
<evidence type="ECO:0000256" key="1">
    <source>
        <dbReference type="ARBA" id="ARBA00004496"/>
    </source>
</evidence>
<dbReference type="InterPro" id="IPR042203">
    <property type="entry name" value="Leu/Phe-tRNA_Trfase_C"/>
</dbReference>
<evidence type="ECO:0000313" key="16">
    <source>
        <dbReference type="EMBL" id="TDQ76448.1"/>
    </source>
</evidence>
<evidence type="ECO:0000256" key="2">
    <source>
        <dbReference type="ARBA" id="ARBA00022490"/>
    </source>
</evidence>
<dbReference type="InterPro" id="IPR042221">
    <property type="entry name" value="Leu/Phe-tRNA_Trfase_N"/>
</dbReference>
<evidence type="ECO:0000256" key="13">
    <source>
        <dbReference type="ARBA" id="ARBA00077165"/>
    </source>
</evidence>
<dbReference type="EMBL" id="SNYV01000015">
    <property type="protein sequence ID" value="TDQ76448.1"/>
    <property type="molecule type" value="Genomic_DNA"/>
</dbReference>
<evidence type="ECO:0000256" key="14">
    <source>
        <dbReference type="ARBA" id="ARBA00083640"/>
    </source>
</evidence>
<evidence type="ECO:0000256" key="7">
    <source>
        <dbReference type="ARBA" id="ARBA00051538"/>
    </source>
</evidence>
<dbReference type="GO" id="GO:0008914">
    <property type="term" value="F:leucyl-tRNA--protein transferase activity"/>
    <property type="evidence" value="ECO:0007669"/>
    <property type="project" value="UniProtKB-UniRule"/>
</dbReference>
<evidence type="ECO:0000256" key="8">
    <source>
        <dbReference type="ARBA" id="ARBA00054043"/>
    </source>
</evidence>
<dbReference type="RefSeq" id="WP_133585264.1">
    <property type="nucleotide sequence ID" value="NZ_SNYV01000015.1"/>
</dbReference>
<evidence type="ECO:0000256" key="9">
    <source>
        <dbReference type="ARBA" id="ARBA00061535"/>
    </source>
</evidence>
<evidence type="ECO:0000256" key="4">
    <source>
        <dbReference type="ARBA" id="ARBA00023315"/>
    </source>
</evidence>
<dbReference type="Gene3D" id="3.30.70.3550">
    <property type="entry name" value="Leucyl/phenylalanyl-tRNA-protein transferase, N-terminal domain"/>
    <property type="match status" value="1"/>
</dbReference>
<dbReference type="PANTHER" id="PTHR30098">
    <property type="entry name" value="LEUCYL/PHENYLALANYL-TRNA--PROTEIN TRANSFERASE"/>
    <property type="match status" value="1"/>
</dbReference>
<sequence length="225" mass="25524">MVFQLDEDLILFPDVQLAEEDGLLAVGGDLRTERLLEAYKKGIFPWYSDDTPILWYAPHERFILYPQQVKVSKSMAKVLAKNIFELSFNTCFEDVMQQCSTVARRGQDGTWIVDDMLTAYARLHQEGYAHSIEVRQGGNLVGGLYGVLIGKVFCGESMFSKVPDASKAALIYLCQNFDLQLIDCQIYSSHLASMGATTVDASFFYRKLQQQEVEINGLQKLFRYS</sequence>
<keyword evidence="2 15" id="KW-0963">Cytoplasm</keyword>
<evidence type="ECO:0000256" key="15">
    <source>
        <dbReference type="HAMAP-Rule" id="MF_00688"/>
    </source>
</evidence>
<keyword evidence="17" id="KW-1185">Reference proteome</keyword>
<comment type="function">
    <text evidence="8 15">Functions in the N-end rule pathway of protein degradation where it conjugates Leu, Phe and, less efficiently, Met from aminoacyl-tRNAs to the N-termini of proteins containing an N-terminal arginine or lysine.</text>
</comment>
<evidence type="ECO:0000256" key="12">
    <source>
        <dbReference type="ARBA" id="ARBA00077136"/>
    </source>
</evidence>
<organism evidence="16 17">
    <name type="scientific">Sphingobacterium yanglingense</name>
    <dbReference type="NCBI Taxonomy" id="1437280"/>
    <lineage>
        <taxon>Bacteria</taxon>
        <taxon>Pseudomonadati</taxon>
        <taxon>Bacteroidota</taxon>
        <taxon>Sphingobacteriia</taxon>
        <taxon>Sphingobacteriales</taxon>
        <taxon>Sphingobacteriaceae</taxon>
        <taxon>Sphingobacterium</taxon>
    </lineage>
</organism>
<dbReference type="GO" id="GO:0005737">
    <property type="term" value="C:cytoplasm"/>
    <property type="evidence" value="ECO:0007669"/>
    <property type="project" value="UniProtKB-SubCell"/>
</dbReference>
<evidence type="ECO:0000256" key="10">
    <source>
        <dbReference type="ARBA" id="ARBA00066767"/>
    </source>
</evidence>
<dbReference type="PANTHER" id="PTHR30098:SF2">
    <property type="entry name" value="LEUCYL_PHENYLALANYL-TRNA--PROTEIN TRANSFERASE"/>
    <property type="match status" value="1"/>
</dbReference>
<dbReference type="InterPro" id="IPR016181">
    <property type="entry name" value="Acyl_CoA_acyltransferase"/>
</dbReference>
<dbReference type="NCBIfam" id="TIGR00667">
    <property type="entry name" value="aat"/>
    <property type="match status" value="1"/>
</dbReference>